<accession>A0A4P9K8I5</accession>
<keyword evidence="2" id="KW-1185">Reference proteome</keyword>
<proteinExistence type="predicted"/>
<organism evidence="1 2">
    <name type="scientific">Thiomicrorhabdus sediminis</name>
    <dbReference type="NCBI Taxonomy" id="2580412"/>
    <lineage>
        <taxon>Bacteria</taxon>
        <taxon>Pseudomonadati</taxon>
        <taxon>Pseudomonadota</taxon>
        <taxon>Gammaproteobacteria</taxon>
        <taxon>Thiotrichales</taxon>
        <taxon>Piscirickettsiaceae</taxon>
        <taxon>Thiomicrorhabdus</taxon>
    </lineage>
</organism>
<dbReference type="EMBL" id="CP040602">
    <property type="protein sequence ID" value="QCU90716.1"/>
    <property type="molecule type" value="Genomic_DNA"/>
</dbReference>
<dbReference type="KEGG" id="thig:FE785_08785"/>
<evidence type="ECO:0000313" key="1">
    <source>
        <dbReference type="EMBL" id="QCU90716.1"/>
    </source>
</evidence>
<dbReference type="AlphaFoldDB" id="A0A4P9K8I5"/>
<gene>
    <name evidence="1" type="ORF">FE785_08785</name>
</gene>
<protein>
    <submittedName>
        <fullName evidence="1">Uncharacterized protein</fullName>
    </submittedName>
</protein>
<name>A0A4P9K8I5_9GAMM</name>
<sequence length="210" mass="23484">MSIRNLEVYPSEVCVHEHAGSQQNKAMNALMVASWLRPNESQVLDYGVLKSFQLNRDSVKTYFDHHQHYDASNLANSQLLKVRAIGQSVLKVELFVAEEAAYLERFLYDAESLGWLRLYSNFDSLMQIAALAETSQPREAGSTIHLVRSLGVGYSLFNARDHYDGVFEFPLELAVDLEPLNAENVASADACLLAKGASNGYIKLKMKPLI</sequence>
<dbReference type="RefSeq" id="WP_138565390.1">
    <property type="nucleotide sequence ID" value="NZ_CP040602.1"/>
</dbReference>
<reference evidence="1 2" key="1">
    <citation type="submission" date="2019-05" db="EMBL/GenBank/DDBJ databases">
        <title>Thiomicrorhabdus sediminis sp. nov, a novel sulfur-oxidizing bacterium isolated from coastal sediment.</title>
        <authorList>
            <person name="Liu X."/>
        </authorList>
    </citation>
    <scope>NUCLEOTIDE SEQUENCE [LARGE SCALE GENOMIC DNA]</scope>
    <source>
        <strain evidence="1 2">G1</strain>
    </source>
</reference>
<dbReference type="Proteomes" id="UP000304864">
    <property type="component" value="Chromosome"/>
</dbReference>
<evidence type="ECO:0000313" key="2">
    <source>
        <dbReference type="Proteomes" id="UP000304864"/>
    </source>
</evidence>